<dbReference type="NCBIfam" id="TIGR00576">
    <property type="entry name" value="dut"/>
    <property type="match status" value="1"/>
</dbReference>
<dbReference type="AlphaFoldDB" id="A0A316VK46"/>
<keyword evidence="9" id="KW-1185">Reference proteome</keyword>
<dbReference type="PANTHER" id="PTHR11241:SF0">
    <property type="entry name" value="DEOXYURIDINE 5'-TRIPHOSPHATE NUCLEOTIDOHYDROLASE"/>
    <property type="match status" value="1"/>
</dbReference>
<dbReference type="STRING" id="1280837.A0A316VK46"/>
<dbReference type="UniPathway" id="UPA00610">
    <property type="reaction ID" value="UER00666"/>
</dbReference>
<dbReference type="PANTHER" id="PTHR11241">
    <property type="entry name" value="DEOXYURIDINE 5'-TRIPHOSPHATE NUCLEOTIDOHYDROLASE"/>
    <property type="match status" value="1"/>
</dbReference>
<keyword evidence="6" id="KW-0479">Metal-binding</keyword>
<reference evidence="8 9" key="1">
    <citation type="journal article" date="2018" name="Mol. Biol. Evol.">
        <title>Broad Genomic Sampling Reveals a Smut Pathogenic Ancestry of the Fungal Clade Ustilaginomycotina.</title>
        <authorList>
            <person name="Kijpornyongpan T."/>
            <person name="Mondo S.J."/>
            <person name="Barry K."/>
            <person name="Sandor L."/>
            <person name="Lee J."/>
            <person name="Lipzen A."/>
            <person name="Pangilinan J."/>
            <person name="LaButti K."/>
            <person name="Hainaut M."/>
            <person name="Henrissat B."/>
            <person name="Grigoriev I.V."/>
            <person name="Spatafora J.W."/>
            <person name="Aime M.C."/>
        </authorList>
    </citation>
    <scope>NUCLEOTIDE SEQUENCE [LARGE SCALE GENOMIC DNA]</scope>
    <source>
        <strain evidence="8 9">MCA 3882</strain>
    </source>
</reference>
<dbReference type="GO" id="GO:0046081">
    <property type="term" value="P:dUTP catabolic process"/>
    <property type="evidence" value="ECO:0007669"/>
    <property type="project" value="UniProtKB-UniRule"/>
</dbReference>
<dbReference type="GO" id="GO:0006226">
    <property type="term" value="P:dUMP biosynthetic process"/>
    <property type="evidence" value="ECO:0007669"/>
    <property type="project" value="UniProtKB-UniRule"/>
</dbReference>
<dbReference type="InterPro" id="IPR033704">
    <property type="entry name" value="dUTPase_trimeric"/>
</dbReference>
<keyword evidence="6" id="KW-0460">Magnesium</keyword>
<dbReference type="InterPro" id="IPR036157">
    <property type="entry name" value="dUTPase-like_sf"/>
</dbReference>
<accession>A0A316VK46</accession>
<comment type="function">
    <text evidence="6">Involved in nucleotide metabolism via production of dUMP, the immediate precursor of thymidine nucleotides, and decreases the intracellular concentration of dUTP so that uracil cannot be incorporated into DNA.</text>
</comment>
<dbReference type="Proteomes" id="UP000245771">
    <property type="component" value="Unassembled WGS sequence"/>
</dbReference>
<comment type="subunit">
    <text evidence="3 6">Homotrimer.</text>
</comment>
<comment type="similarity">
    <text evidence="2 6">Belongs to the dUTPase family.</text>
</comment>
<evidence type="ECO:0000313" key="9">
    <source>
        <dbReference type="Proteomes" id="UP000245771"/>
    </source>
</evidence>
<dbReference type="InParanoid" id="A0A316VK46"/>
<evidence type="ECO:0000256" key="3">
    <source>
        <dbReference type="ARBA" id="ARBA00011233"/>
    </source>
</evidence>
<dbReference type="GeneID" id="37018707"/>
<sequence length="142" mass="15319">MLLVQLDKDFPEAQAPTRGSIGCAGYDLYACVSLDVQPLQWAVVDIGIRVVIPEDCYGRIAPRSSLTIHHGIMIGAGVIDSDYRGLVKVVLFNAGQDVFRVESGNRIAQMILEQVKILPVKVVETITTTTRGEGGFGSTGSR</sequence>
<evidence type="ECO:0000256" key="5">
    <source>
        <dbReference type="ARBA" id="ARBA00023080"/>
    </source>
</evidence>
<evidence type="ECO:0000259" key="7">
    <source>
        <dbReference type="Pfam" id="PF00692"/>
    </source>
</evidence>
<name>A0A316VK46_9BASI</name>
<evidence type="ECO:0000313" key="8">
    <source>
        <dbReference type="EMBL" id="PWN37979.1"/>
    </source>
</evidence>
<dbReference type="InterPro" id="IPR029054">
    <property type="entry name" value="dUTPase-like"/>
</dbReference>
<comment type="pathway">
    <text evidence="1 6">Pyrimidine metabolism; dUMP biosynthesis; dUMP from dCTP (dUTP route): step 2/2.</text>
</comment>
<dbReference type="Pfam" id="PF00692">
    <property type="entry name" value="dUTPase"/>
    <property type="match status" value="1"/>
</dbReference>
<keyword evidence="4 6" id="KW-0378">Hydrolase</keyword>
<dbReference type="EC" id="3.6.1.23" evidence="6"/>
<comment type="catalytic activity">
    <reaction evidence="6">
        <text>dUTP + H2O = dUMP + diphosphate + H(+)</text>
        <dbReference type="Rhea" id="RHEA:10248"/>
        <dbReference type="ChEBI" id="CHEBI:15377"/>
        <dbReference type="ChEBI" id="CHEBI:15378"/>
        <dbReference type="ChEBI" id="CHEBI:33019"/>
        <dbReference type="ChEBI" id="CHEBI:61555"/>
        <dbReference type="ChEBI" id="CHEBI:246422"/>
        <dbReference type="EC" id="3.6.1.23"/>
    </reaction>
</comment>
<dbReference type="OrthoDB" id="419889at2759"/>
<dbReference type="EMBL" id="KZ819602">
    <property type="protein sequence ID" value="PWN37979.1"/>
    <property type="molecule type" value="Genomic_DNA"/>
</dbReference>
<comment type="cofactor">
    <cofactor evidence="6">
        <name>Mg(2+)</name>
        <dbReference type="ChEBI" id="CHEBI:18420"/>
    </cofactor>
</comment>
<dbReference type="NCBIfam" id="NF001862">
    <property type="entry name" value="PRK00601.1"/>
    <property type="match status" value="1"/>
</dbReference>
<evidence type="ECO:0000256" key="6">
    <source>
        <dbReference type="RuleBase" id="RU367024"/>
    </source>
</evidence>
<dbReference type="SUPFAM" id="SSF51283">
    <property type="entry name" value="dUTPase-like"/>
    <property type="match status" value="1"/>
</dbReference>
<dbReference type="GO" id="GO:0004170">
    <property type="term" value="F:dUTP diphosphatase activity"/>
    <property type="evidence" value="ECO:0007669"/>
    <property type="project" value="UniProtKB-UniRule"/>
</dbReference>
<dbReference type="RefSeq" id="XP_025358281.1">
    <property type="nucleotide sequence ID" value="XM_025496926.1"/>
</dbReference>
<keyword evidence="5 6" id="KW-0546">Nucleotide metabolism</keyword>
<evidence type="ECO:0000256" key="2">
    <source>
        <dbReference type="ARBA" id="ARBA00006581"/>
    </source>
</evidence>
<dbReference type="CDD" id="cd07557">
    <property type="entry name" value="trimeric_dUTPase"/>
    <property type="match status" value="1"/>
</dbReference>
<organism evidence="8 9">
    <name type="scientific">Meira miltonrushii</name>
    <dbReference type="NCBI Taxonomy" id="1280837"/>
    <lineage>
        <taxon>Eukaryota</taxon>
        <taxon>Fungi</taxon>
        <taxon>Dikarya</taxon>
        <taxon>Basidiomycota</taxon>
        <taxon>Ustilaginomycotina</taxon>
        <taxon>Exobasidiomycetes</taxon>
        <taxon>Exobasidiales</taxon>
        <taxon>Brachybasidiaceae</taxon>
        <taxon>Meira</taxon>
    </lineage>
</organism>
<feature type="domain" description="dUTPase-like" evidence="7">
    <location>
        <begin position="12"/>
        <end position="140"/>
    </location>
</feature>
<evidence type="ECO:0000256" key="1">
    <source>
        <dbReference type="ARBA" id="ARBA00005142"/>
    </source>
</evidence>
<dbReference type="InterPro" id="IPR008181">
    <property type="entry name" value="dUTPase"/>
</dbReference>
<protein>
    <recommendedName>
        <fullName evidence="6">Deoxyuridine 5'-triphosphate nucleotidohydrolase</fullName>
        <shortName evidence="6">dUTPase</shortName>
        <ecNumber evidence="6">3.6.1.23</ecNumber>
    </recommendedName>
    <alternativeName>
        <fullName evidence="6">dUTP pyrophosphatase</fullName>
    </alternativeName>
</protein>
<gene>
    <name evidence="8" type="ORF">FA14DRAFT_131051</name>
</gene>
<dbReference type="Gene3D" id="2.70.40.10">
    <property type="match status" value="1"/>
</dbReference>
<evidence type="ECO:0000256" key="4">
    <source>
        <dbReference type="ARBA" id="ARBA00022801"/>
    </source>
</evidence>
<proteinExistence type="inferred from homology"/>
<dbReference type="GO" id="GO:0000287">
    <property type="term" value="F:magnesium ion binding"/>
    <property type="evidence" value="ECO:0007669"/>
    <property type="project" value="UniProtKB-UniRule"/>
</dbReference>